<dbReference type="InterPro" id="IPR029055">
    <property type="entry name" value="Ntn_hydrolases_N"/>
</dbReference>
<dbReference type="InterPro" id="IPR043137">
    <property type="entry name" value="GGT_ssub_C"/>
</dbReference>
<dbReference type="PANTHER" id="PTHR43199">
    <property type="entry name" value="GLUTATHIONE HYDROLASE"/>
    <property type="match status" value="1"/>
</dbReference>
<keyword evidence="14" id="KW-1185">Reference proteome</keyword>
<evidence type="ECO:0000313" key="14">
    <source>
        <dbReference type="Proteomes" id="UP000319148"/>
    </source>
</evidence>
<name>A0A501PCD1_9PROT</name>
<feature type="binding site" evidence="10">
    <location>
        <begin position="458"/>
        <end position="459"/>
    </location>
    <ligand>
        <name>L-glutamate</name>
        <dbReference type="ChEBI" id="CHEBI:29985"/>
    </ligand>
</feature>
<evidence type="ECO:0000256" key="8">
    <source>
        <dbReference type="ARBA" id="ARBA00047417"/>
    </source>
</evidence>
<dbReference type="Pfam" id="PF01019">
    <property type="entry name" value="G_glu_transpept"/>
    <property type="match status" value="1"/>
</dbReference>
<dbReference type="EMBL" id="VFIY01000018">
    <property type="protein sequence ID" value="TPD57848.1"/>
    <property type="molecule type" value="Genomic_DNA"/>
</dbReference>
<dbReference type="Gene3D" id="1.10.246.130">
    <property type="match status" value="1"/>
</dbReference>
<proteinExistence type="inferred from homology"/>
<evidence type="ECO:0000256" key="5">
    <source>
        <dbReference type="ARBA" id="ARBA00022801"/>
    </source>
</evidence>
<comment type="catalytic activity">
    <reaction evidence="2 11">
        <text>glutathione + H2O = L-cysteinylglycine + L-glutamate</text>
        <dbReference type="Rhea" id="RHEA:28807"/>
        <dbReference type="ChEBI" id="CHEBI:15377"/>
        <dbReference type="ChEBI" id="CHEBI:29985"/>
        <dbReference type="ChEBI" id="CHEBI:57925"/>
        <dbReference type="ChEBI" id="CHEBI:61694"/>
        <dbReference type="EC" id="3.4.19.13"/>
    </reaction>
</comment>
<dbReference type="SUPFAM" id="SSF56235">
    <property type="entry name" value="N-terminal nucleophile aminohydrolases (Ntn hydrolases)"/>
    <property type="match status" value="1"/>
</dbReference>
<evidence type="ECO:0000256" key="4">
    <source>
        <dbReference type="ARBA" id="ARBA00022679"/>
    </source>
</evidence>
<feature type="active site" description="Nucleophile" evidence="9">
    <location>
        <position position="393"/>
    </location>
</feature>
<keyword evidence="6 11" id="KW-0865">Zymogen</keyword>
<evidence type="ECO:0000256" key="3">
    <source>
        <dbReference type="ARBA" id="ARBA00009381"/>
    </source>
</evidence>
<dbReference type="OrthoDB" id="9781342at2"/>
<keyword evidence="5 11" id="KW-0378">Hydrolase</keyword>
<dbReference type="PRINTS" id="PR01210">
    <property type="entry name" value="GGTRANSPTASE"/>
</dbReference>
<dbReference type="GO" id="GO:0036374">
    <property type="term" value="F:glutathione hydrolase activity"/>
    <property type="evidence" value="ECO:0007669"/>
    <property type="project" value="UniProtKB-UniRule"/>
</dbReference>
<feature type="binding site" evidence="10">
    <location>
        <position position="433"/>
    </location>
    <ligand>
        <name>L-glutamate</name>
        <dbReference type="ChEBI" id="CHEBI:29985"/>
    </ligand>
</feature>
<comment type="catalytic activity">
    <reaction evidence="1 11">
        <text>an S-substituted glutathione + H2O = an S-substituted L-cysteinylglycine + L-glutamate</text>
        <dbReference type="Rhea" id="RHEA:59468"/>
        <dbReference type="ChEBI" id="CHEBI:15377"/>
        <dbReference type="ChEBI" id="CHEBI:29985"/>
        <dbReference type="ChEBI" id="CHEBI:90779"/>
        <dbReference type="ChEBI" id="CHEBI:143103"/>
        <dbReference type="EC" id="3.4.19.13"/>
    </reaction>
</comment>
<comment type="catalytic activity">
    <reaction evidence="8 11">
        <text>an N-terminal (5-L-glutamyl)-[peptide] + an alpha-amino acid = 5-L-glutamyl amino acid + an N-terminal L-alpha-aminoacyl-[peptide]</text>
        <dbReference type="Rhea" id="RHEA:23904"/>
        <dbReference type="Rhea" id="RHEA-COMP:9780"/>
        <dbReference type="Rhea" id="RHEA-COMP:9795"/>
        <dbReference type="ChEBI" id="CHEBI:77644"/>
        <dbReference type="ChEBI" id="CHEBI:78597"/>
        <dbReference type="ChEBI" id="CHEBI:78599"/>
        <dbReference type="ChEBI" id="CHEBI:78608"/>
        <dbReference type="EC" id="2.3.2.2"/>
    </reaction>
</comment>
<keyword evidence="4 11" id="KW-0808">Transferase</keyword>
<dbReference type="UniPathway" id="UPA00204"/>
<feature type="chain" id="PRO_5021355793" description="Glutathione hydrolase proenzyme" evidence="12">
    <location>
        <begin position="20"/>
        <end position="578"/>
    </location>
</feature>
<evidence type="ECO:0000313" key="13">
    <source>
        <dbReference type="EMBL" id="TPD57848.1"/>
    </source>
</evidence>
<protein>
    <recommendedName>
        <fullName evidence="11">Glutathione hydrolase proenzyme</fullName>
        <ecNumber evidence="11">2.3.2.2</ecNumber>
        <ecNumber evidence="11">3.4.19.13</ecNumber>
    </recommendedName>
    <component>
        <recommendedName>
            <fullName evidence="11">Glutathione hydrolase large chain</fullName>
        </recommendedName>
    </component>
    <component>
        <recommendedName>
            <fullName evidence="11">Glutathione hydrolase small chain</fullName>
        </recommendedName>
    </component>
</protein>
<keyword evidence="7 11" id="KW-0012">Acyltransferase</keyword>
<dbReference type="GO" id="GO:0103068">
    <property type="term" value="F:leukotriene C4 gamma-glutamyl transferase activity"/>
    <property type="evidence" value="ECO:0007669"/>
    <property type="project" value="UniProtKB-EC"/>
</dbReference>
<comment type="pathway">
    <text evidence="11">Sulfur metabolism; glutathione metabolism.</text>
</comment>
<evidence type="ECO:0000256" key="1">
    <source>
        <dbReference type="ARBA" id="ARBA00001049"/>
    </source>
</evidence>
<feature type="signal peptide" evidence="12">
    <location>
        <begin position="1"/>
        <end position="19"/>
    </location>
</feature>
<evidence type="ECO:0000256" key="12">
    <source>
        <dbReference type="SAM" id="SignalP"/>
    </source>
</evidence>
<dbReference type="InterPro" id="IPR051792">
    <property type="entry name" value="GGT_bact"/>
</dbReference>
<evidence type="ECO:0000256" key="6">
    <source>
        <dbReference type="ARBA" id="ARBA00023145"/>
    </source>
</evidence>
<evidence type="ECO:0000256" key="2">
    <source>
        <dbReference type="ARBA" id="ARBA00001089"/>
    </source>
</evidence>
<feature type="binding site" evidence="10">
    <location>
        <position position="481"/>
    </location>
    <ligand>
        <name>L-glutamate</name>
        <dbReference type="ChEBI" id="CHEBI:29985"/>
    </ligand>
</feature>
<dbReference type="AlphaFoldDB" id="A0A501PCD1"/>
<comment type="PTM">
    <text evidence="11">Cleaved by autocatalysis into a large and a small subunit.</text>
</comment>
<dbReference type="Proteomes" id="UP000319148">
    <property type="component" value="Unassembled WGS sequence"/>
</dbReference>
<dbReference type="RefSeq" id="WP_139942164.1">
    <property type="nucleotide sequence ID" value="NZ_JBHSYP010000005.1"/>
</dbReference>
<dbReference type="NCBIfam" id="TIGR00066">
    <property type="entry name" value="g_glut_trans"/>
    <property type="match status" value="1"/>
</dbReference>
<accession>A0A501PCD1</accession>
<dbReference type="EC" id="2.3.2.2" evidence="11"/>
<comment type="similarity">
    <text evidence="3 11">Belongs to the gamma-glutamyltransferase family.</text>
</comment>
<dbReference type="GO" id="GO:0006751">
    <property type="term" value="P:glutathione catabolic process"/>
    <property type="evidence" value="ECO:0007669"/>
    <property type="project" value="UniProtKB-UniRule"/>
</dbReference>
<comment type="caution">
    <text evidence="13">The sequence shown here is derived from an EMBL/GenBank/DDBJ whole genome shotgun (WGS) entry which is preliminary data.</text>
</comment>
<evidence type="ECO:0000256" key="10">
    <source>
        <dbReference type="PIRSR" id="PIRSR600101-2"/>
    </source>
</evidence>
<sequence length="578" mass="62524">MKRLFVALLLICLPFAAGAESGPKTDTGRKHMVVAANPHAAAAGMEMLKAGGSAVDAAIAAELVLTLVEPQSSGIGGGGFMMYYDPEEGPGEGKGGRVYAFDGRETAPAADDFNLFADVERSYQGFLDAVLGGRSTGTPSMLALMDMAHKKAGKLPWKKLFEPAIRLADKGFRVSPRLHYLIDQDPLLKKFEASRNYFYDKDGKARPTGYLLKNPELAATLRLLADRGADAFYHGPLAEKIVKAVQTAKHNPGQLTLEDMAAYRPKIREAVCRPYRAYKVCGMPPPSSGGATVLAILGILQNFDMGDMTPNSPEAMHLLLEAEKLSYADRDLYMADPDFVFVPTEGLTDPDYLRNRARDISPDKTVGTATAGRPPMPVQVAYGEGMTPELPSTSHFSIVDQWGHAVSMTATVENVFGNRMMVGGFILNNQLTDFSFIPFTRDGLPVANRVEGGKRPRSSMSPTLVFDDQDRLVMAIGSPGGNSIIGYVTQTIVNVLDWGMSLQQAVSQPHVLTRNGPVYLERTTAAEQLAPALRAKGHEISIRTTNSGLHGFIVHYDEQGALYEGGADPRREGVTLAE</sequence>
<evidence type="ECO:0000256" key="11">
    <source>
        <dbReference type="RuleBase" id="RU368036"/>
    </source>
</evidence>
<evidence type="ECO:0000256" key="9">
    <source>
        <dbReference type="PIRSR" id="PIRSR600101-1"/>
    </source>
</evidence>
<dbReference type="InterPro" id="IPR000101">
    <property type="entry name" value="GGT_peptidase"/>
</dbReference>
<feature type="binding site" evidence="10">
    <location>
        <position position="104"/>
    </location>
    <ligand>
        <name>L-glutamate</name>
        <dbReference type="ChEBI" id="CHEBI:29985"/>
    </ligand>
</feature>
<comment type="subunit">
    <text evidence="11">This enzyme consists of two polypeptide chains, which are synthesized in precursor form from a single polypeptide.</text>
</comment>
<dbReference type="InterPro" id="IPR043138">
    <property type="entry name" value="GGT_lsub"/>
</dbReference>
<evidence type="ECO:0000256" key="7">
    <source>
        <dbReference type="ARBA" id="ARBA00023315"/>
    </source>
</evidence>
<dbReference type="EC" id="3.4.19.13" evidence="11"/>
<dbReference type="Gene3D" id="3.60.20.40">
    <property type="match status" value="1"/>
</dbReference>
<organism evidence="13 14">
    <name type="scientific">Emcibacter nanhaiensis</name>
    <dbReference type="NCBI Taxonomy" id="1505037"/>
    <lineage>
        <taxon>Bacteria</taxon>
        <taxon>Pseudomonadati</taxon>
        <taxon>Pseudomonadota</taxon>
        <taxon>Alphaproteobacteria</taxon>
        <taxon>Emcibacterales</taxon>
        <taxon>Emcibacteraceae</taxon>
        <taxon>Emcibacter</taxon>
    </lineage>
</organism>
<dbReference type="GO" id="GO:0006750">
    <property type="term" value="P:glutathione biosynthetic process"/>
    <property type="evidence" value="ECO:0007669"/>
    <property type="project" value="UniProtKB-KW"/>
</dbReference>
<reference evidence="14" key="1">
    <citation type="submission" date="2019-06" db="EMBL/GenBank/DDBJ databases">
        <title>The complete genome of Emcibacter congregatus ZYLT.</title>
        <authorList>
            <person name="Zhao Z."/>
        </authorList>
    </citation>
    <scope>NUCLEOTIDE SEQUENCE [LARGE SCALE GENOMIC DNA]</scope>
    <source>
        <strain evidence="14">MCCC 1A06723</strain>
    </source>
</reference>
<keyword evidence="11" id="KW-0317">Glutathione biosynthesis</keyword>
<gene>
    <name evidence="13" type="primary">ggt</name>
    <name evidence="13" type="ORF">FIV46_17265</name>
</gene>
<keyword evidence="12" id="KW-0732">Signal</keyword>
<dbReference type="PANTHER" id="PTHR43199:SF1">
    <property type="entry name" value="GLUTATHIONE HYDROLASE PROENZYME"/>
    <property type="match status" value="1"/>
</dbReference>